<name>A0A913WR95_EXADI</name>
<evidence type="ECO:0000259" key="2">
    <source>
        <dbReference type="PROSITE" id="PS51303"/>
    </source>
</evidence>
<evidence type="ECO:0000313" key="4">
    <source>
        <dbReference type="Proteomes" id="UP000887567"/>
    </source>
</evidence>
<dbReference type="GO" id="GO:0008270">
    <property type="term" value="F:zinc ion binding"/>
    <property type="evidence" value="ECO:0007669"/>
    <property type="project" value="InterPro"/>
</dbReference>
<proteinExistence type="predicted"/>
<dbReference type="Proteomes" id="UP000887567">
    <property type="component" value="Unplaced"/>
</dbReference>
<dbReference type="PROSITE" id="PS51303">
    <property type="entry name" value="PET"/>
    <property type="match status" value="1"/>
</dbReference>
<dbReference type="EnsemblMetazoa" id="XM_021037253.2">
    <property type="protein sequence ID" value="XP_020892912.2"/>
    <property type="gene ID" value="LOC110232145"/>
</dbReference>
<dbReference type="InterPro" id="IPR010442">
    <property type="entry name" value="PET_domain"/>
</dbReference>
<dbReference type="PANTHER" id="PTHR24211:SF22">
    <property type="entry name" value="TESTIN"/>
    <property type="match status" value="1"/>
</dbReference>
<evidence type="ECO:0000256" key="1">
    <source>
        <dbReference type="ARBA" id="ARBA00022737"/>
    </source>
</evidence>
<dbReference type="AlphaFoldDB" id="A0A913WR95"/>
<feature type="domain" description="PET" evidence="2">
    <location>
        <begin position="24"/>
        <end position="130"/>
    </location>
</feature>
<dbReference type="PANTHER" id="PTHR24211">
    <property type="entry name" value="LIM DOMAIN-CONTAINING PROTEIN"/>
    <property type="match status" value="1"/>
</dbReference>
<reference evidence="3" key="1">
    <citation type="submission" date="2022-11" db="UniProtKB">
        <authorList>
            <consortium name="EnsemblMetazoa"/>
        </authorList>
    </citation>
    <scope>IDENTIFICATION</scope>
</reference>
<evidence type="ECO:0000313" key="3">
    <source>
        <dbReference type="EnsemblMetazoa" id="XP_020892912.2"/>
    </source>
</evidence>
<keyword evidence="1" id="KW-0677">Repeat</keyword>
<dbReference type="GeneID" id="110232145"/>
<protein>
    <recommendedName>
        <fullName evidence="2">PET domain-containing protein</fullName>
    </recommendedName>
</protein>
<keyword evidence="4" id="KW-1185">Reference proteome</keyword>
<dbReference type="InterPro" id="IPR047120">
    <property type="entry name" value="Pk/Esn/Tes"/>
</dbReference>
<dbReference type="Pfam" id="PF06297">
    <property type="entry name" value="PET"/>
    <property type="match status" value="1"/>
</dbReference>
<accession>A0A913WR95</accession>
<sequence>MTIYHDDGQFDEFPDVTSIENDAVSSLPGPPVFVETRSSSKKYLWSPPGLNSSQIDAYFREIPQEKVPIPGSPGMKYYDDQLTYQNPPQDRPQLAKLPPEHREPIAQFWKNEERKRGTGVVKVPFGSKQVS</sequence>
<dbReference type="RefSeq" id="XP_020892912.2">
    <property type="nucleotide sequence ID" value="XM_021037253.2"/>
</dbReference>
<organism evidence="3 4">
    <name type="scientific">Exaiptasia diaphana</name>
    <name type="common">Tropical sea anemone</name>
    <name type="synonym">Aiptasia pulchella</name>
    <dbReference type="NCBI Taxonomy" id="2652724"/>
    <lineage>
        <taxon>Eukaryota</taxon>
        <taxon>Metazoa</taxon>
        <taxon>Cnidaria</taxon>
        <taxon>Anthozoa</taxon>
        <taxon>Hexacorallia</taxon>
        <taxon>Actiniaria</taxon>
        <taxon>Aiptasiidae</taxon>
        <taxon>Exaiptasia</taxon>
    </lineage>
</organism>
<dbReference type="KEGG" id="epa:110232145"/>